<dbReference type="Proteomes" id="UP001066276">
    <property type="component" value="Chromosome 3_2"/>
</dbReference>
<evidence type="ECO:0008006" key="3">
    <source>
        <dbReference type="Google" id="ProtNLM"/>
    </source>
</evidence>
<dbReference type="EMBL" id="JANPWB010000006">
    <property type="protein sequence ID" value="KAJ1177879.1"/>
    <property type="molecule type" value="Genomic_DNA"/>
</dbReference>
<reference evidence="1" key="1">
    <citation type="journal article" date="2022" name="bioRxiv">
        <title>Sequencing and chromosome-scale assembly of the giantPleurodeles waltlgenome.</title>
        <authorList>
            <person name="Brown T."/>
            <person name="Elewa A."/>
            <person name="Iarovenko S."/>
            <person name="Subramanian E."/>
            <person name="Araus A.J."/>
            <person name="Petzold A."/>
            <person name="Susuki M."/>
            <person name="Suzuki K.-i.T."/>
            <person name="Hayashi T."/>
            <person name="Toyoda A."/>
            <person name="Oliveira C."/>
            <person name="Osipova E."/>
            <person name="Leigh N.D."/>
            <person name="Simon A."/>
            <person name="Yun M.H."/>
        </authorList>
    </citation>
    <scope>NUCLEOTIDE SEQUENCE</scope>
    <source>
        <strain evidence="1">20211129_DDA</strain>
        <tissue evidence="1">Liver</tissue>
    </source>
</reference>
<name>A0AAV7TPM9_PLEWA</name>
<proteinExistence type="predicted"/>
<accession>A0AAV7TPM9</accession>
<evidence type="ECO:0000313" key="2">
    <source>
        <dbReference type="Proteomes" id="UP001066276"/>
    </source>
</evidence>
<protein>
    <recommendedName>
        <fullName evidence="3">Secreted protein</fullName>
    </recommendedName>
</protein>
<organism evidence="1 2">
    <name type="scientific">Pleurodeles waltl</name>
    <name type="common">Iberian ribbed newt</name>
    <dbReference type="NCBI Taxonomy" id="8319"/>
    <lineage>
        <taxon>Eukaryota</taxon>
        <taxon>Metazoa</taxon>
        <taxon>Chordata</taxon>
        <taxon>Craniata</taxon>
        <taxon>Vertebrata</taxon>
        <taxon>Euteleostomi</taxon>
        <taxon>Amphibia</taxon>
        <taxon>Batrachia</taxon>
        <taxon>Caudata</taxon>
        <taxon>Salamandroidea</taxon>
        <taxon>Salamandridae</taxon>
        <taxon>Pleurodelinae</taxon>
        <taxon>Pleurodeles</taxon>
    </lineage>
</organism>
<evidence type="ECO:0000313" key="1">
    <source>
        <dbReference type="EMBL" id="KAJ1177879.1"/>
    </source>
</evidence>
<dbReference type="AlphaFoldDB" id="A0AAV7TPM9"/>
<comment type="caution">
    <text evidence="1">The sequence shown here is derived from an EMBL/GenBank/DDBJ whole genome shotgun (WGS) entry which is preliminary data.</text>
</comment>
<keyword evidence="2" id="KW-1185">Reference proteome</keyword>
<sequence length="70" mass="7737">MRTLLKRAASKWLPMSLTCYRHAAVSTHCADALRIPGKKSVQGRTSHALARTPHKLKATDMLVLHIMGTT</sequence>
<gene>
    <name evidence="1" type="ORF">NDU88_003131</name>
</gene>